<dbReference type="EMBL" id="KL989473">
    <property type="protein sequence ID" value="KFK22416.1"/>
    <property type="molecule type" value="Genomic_DNA"/>
</dbReference>
<dbReference type="Proteomes" id="UP000029120">
    <property type="component" value="Unassembled WGS sequence"/>
</dbReference>
<proteinExistence type="predicted"/>
<evidence type="ECO:0000313" key="3">
    <source>
        <dbReference type="EMBL" id="KFK22416.1"/>
    </source>
</evidence>
<feature type="region of interest" description="Disordered" evidence="1">
    <location>
        <begin position="17"/>
        <end position="37"/>
    </location>
</feature>
<evidence type="ECO:0000256" key="1">
    <source>
        <dbReference type="SAM" id="MobiDB-lite"/>
    </source>
</evidence>
<dbReference type="Gramene" id="KFK22416">
    <property type="protein sequence ID" value="KFK22416"/>
    <property type="gene ID" value="AALP_AAs60104U000600"/>
</dbReference>
<evidence type="ECO:0000256" key="2">
    <source>
        <dbReference type="SAM" id="SignalP"/>
    </source>
</evidence>
<keyword evidence="4" id="KW-1185">Reference proteome</keyword>
<feature type="chain" id="PRO_5012881433" evidence="2">
    <location>
        <begin position="16"/>
        <end position="261"/>
    </location>
</feature>
<organism evidence="3 4">
    <name type="scientific">Arabis alpina</name>
    <name type="common">Alpine rock-cress</name>
    <dbReference type="NCBI Taxonomy" id="50452"/>
    <lineage>
        <taxon>Eukaryota</taxon>
        <taxon>Viridiplantae</taxon>
        <taxon>Streptophyta</taxon>
        <taxon>Embryophyta</taxon>
        <taxon>Tracheophyta</taxon>
        <taxon>Spermatophyta</taxon>
        <taxon>Magnoliopsida</taxon>
        <taxon>eudicotyledons</taxon>
        <taxon>Gunneridae</taxon>
        <taxon>Pentapetalae</taxon>
        <taxon>rosids</taxon>
        <taxon>malvids</taxon>
        <taxon>Brassicales</taxon>
        <taxon>Brassicaceae</taxon>
        <taxon>Arabideae</taxon>
        <taxon>Arabis</taxon>
    </lineage>
</organism>
<gene>
    <name evidence="3" type="ORF">AALP_AAs60104U000600</name>
</gene>
<feature type="compositionally biased region" description="Basic residues" evidence="1">
    <location>
        <begin position="229"/>
        <end position="240"/>
    </location>
</feature>
<evidence type="ECO:0000313" key="4">
    <source>
        <dbReference type="Proteomes" id="UP000029120"/>
    </source>
</evidence>
<feature type="region of interest" description="Disordered" evidence="1">
    <location>
        <begin position="60"/>
        <end position="84"/>
    </location>
</feature>
<sequence>MSLLKLLLRVGLVCELEPNGSDSGIDDPTSSGYVKASTSSLAADPTSAFDLHGTLTSHSTVLLSEGPSSKTSASGTDVSKDTPNTDVVKVTSGTDVMTVSSGTDVAMVPSGTTGVAATSGSGHLAKTVDFEVFGREESPTVLTLGGEVLVSLIRRVGDPRFSLELAEDPANPRAEGRLFVDSLLVNDESPNLPPGKADASSASSSFDSQVSSDKSDDEDMFVEVEQTKKAKKAKKKGKVKVRPDPPGSSLSISVGWFVSML</sequence>
<dbReference type="AlphaFoldDB" id="A0A087FXR4"/>
<keyword evidence="2" id="KW-0732">Signal</keyword>
<name>A0A087FXR4_ARAAL</name>
<feature type="compositionally biased region" description="Polar residues" evidence="1">
    <location>
        <begin position="28"/>
        <end position="37"/>
    </location>
</feature>
<feature type="signal peptide" evidence="2">
    <location>
        <begin position="1"/>
        <end position="15"/>
    </location>
</feature>
<feature type="region of interest" description="Disordered" evidence="1">
    <location>
        <begin position="189"/>
        <end position="249"/>
    </location>
</feature>
<accession>A0A087FXR4</accession>
<protein>
    <submittedName>
        <fullName evidence="3">Uncharacterized protein</fullName>
    </submittedName>
</protein>
<reference evidence="4" key="1">
    <citation type="journal article" date="2015" name="Nat. Plants">
        <title>Genome expansion of Arabis alpina linked with retrotransposition and reduced symmetric DNA methylation.</title>
        <authorList>
            <person name="Willing E.M."/>
            <person name="Rawat V."/>
            <person name="Mandakova T."/>
            <person name="Maumus F."/>
            <person name="James G.V."/>
            <person name="Nordstroem K.J."/>
            <person name="Becker C."/>
            <person name="Warthmann N."/>
            <person name="Chica C."/>
            <person name="Szarzynska B."/>
            <person name="Zytnicki M."/>
            <person name="Albani M.C."/>
            <person name="Kiefer C."/>
            <person name="Bergonzi S."/>
            <person name="Castaings L."/>
            <person name="Mateos J.L."/>
            <person name="Berns M.C."/>
            <person name="Bujdoso N."/>
            <person name="Piofczyk T."/>
            <person name="de Lorenzo L."/>
            <person name="Barrero-Sicilia C."/>
            <person name="Mateos I."/>
            <person name="Piednoel M."/>
            <person name="Hagmann J."/>
            <person name="Chen-Min-Tao R."/>
            <person name="Iglesias-Fernandez R."/>
            <person name="Schuster S.C."/>
            <person name="Alonso-Blanco C."/>
            <person name="Roudier F."/>
            <person name="Carbonero P."/>
            <person name="Paz-Ares J."/>
            <person name="Davis S.J."/>
            <person name="Pecinka A."/>
            <person name="Quesneville H."/>
            <person name="Colot V."/>
            <person name="Lysak M.A."/>
            <person name="Weigel D."/>
            <person name="Coupland G."/>
            <person name="Schneeberger K."/>
        </authorList>
    </citation>
    <scope>NUCLEOTIDE SEQUENCE [LARGE SCALE GENOMIC DNA]</scope>
    <source>
        <strain evidence="4">cv. Pajares</strain>
    </source>
</reference>
<feature type="compositionally biased region" description="Low complexity" evidence="1">
    <location>
        <begin position="197"/>
        <end position="212"/>
    </location>
</feature>